<organism evidence="2 3">
    <name type="scientific">Nibrella saemangeumensis</name>
    <dbReference type="NCBI Taxonomy" id="1084526"/>
    <lineage>
        <taxon>Bacteria</taxon>
        <taxon>Pseudomonadati</taxon>
        <taxon>Bacteroidota</taxon>
        <taxon>Cytophagia</taxon>
        <taxon>Cytophagales</taxon>
        <taxon>Spirosomataceae</taxon>
        <taxon>Nibrella</taxon>
    </lineage>
</organism>
<comment type="caution">
    <text evidence="2">The sequence shown here is derived from an EMBL/GenBank/DDBJ whole genome shotgun (WGS) entry which is preliminary data.</text>
</comment>
<proteinExistence type="predicted"/>
<keyword evidence="1" id="KW-0175">Coiled coil</keyword>
<dbReference type="Proteomes" id="UP001501175">
    <property type="component" value="Unassembled WGS sequence"/>
</dbReference>
<sequence length="122" mass="13394">MQKTTQKAKDNYGQLAGKDINAEAIVNQSVSGSGNQVTGTGRDMIRITQIGNGNINAGTGGKNYVRQIHHHNYYHNAPPELHTALTYLIAKIETLERKIDALSAEVKQLRQPQATELLNTLN</sequence>
<reference evidence="3" key="1">
    <citation type="journal article" date="2019" name="Int. J. Syst. Evol. Microbiol.">
        <title>The Global Catalogue of Microorganisms (GCM) 10K type strain sequencing project: providing services to taxonomists for standard genome sequencing and annotation.</title>
        <authorList>
            <consortium name="The Broad Institute Genomics Platform"/>
            <consortium name="The Broad Institute Genome Sequencing Center for Infectious Disease"/>
            <person name="Wu L."/>
            <person name="Ma J."/>
        </authorList>
    </citation>
    <scope>NUCLEOTIDE SEQUENCE [LARGE SCALE GENOMIC DNA]</scope>
    <source>
        <strain evidence="3">JCM 17927</strain>
    </source>
</reference>
<evidence type="ECO:0000256" key="1">
    <source>
        <dbReference type="SAM" id="Coils"/>
    </source>
</evidence>
<feature type="coiled-coil region" evidence="1">
    <location>
        <begin position="85"/>
        <end position="112"/>
    </location>
</feature>
<evidence type="ECO:0000313" key="3">
    <source>
        <dbReference type="Proteomes" id="UP001501175"/>
    </source>
</evidence>
<protein>
    <submittedName>
        <fullName evidence="2">Uncharacterized protein</fullName>
    </submittedName>
</protein>
<gene>
    <name evidence="2" type="ORF">GCM10023189_59020</name>
</gene>
<dbReference type="EMBL" id="BAABHD010000084">
    <property type="protein sequence ID" value="GAA4470438.1"/>
    <property type="molecule type" value="Genomic_DNA"/>
</dbReference>
<evidence type="ECO:0000313" key="2">
    <source>
        <dbReference type="EMBL" id="GAA4470438.1"/>
    </source>
</evidence>
<name>A0ABP8NS26_9BACT</name>
<dbReference type="RefSeq" id="WP_345250029.1">
    <property type="nucleotide sequence ID" value="NZ_BAABHD010000084.1"/>
</dbReference>
<accession>A0ABP8NS26</accession>
<keyword evidence="3" id="KW-1185">Reference proteome</keyword>